<protein>
    <recommendedName>
        <fullName evidence="6">Leucine-rich repeat-containing N-terminal plant-type domain-containing protein</fullName>
    </recommendedName>
</protein>
<dbReference type="InterPro" id="IPR001611">
    <property type="entry name" value="Leu-rich_rpt"/>
</dbReference>
<dbReference type="PANTHER" id="PTHR48010">
    <property type="entry name" value="OS05G0588300 PROTEIN"/>
    <property type="match status" value="1"/>
</dbReference>
<sequence length="293" mass="32701">MFASYLVFRAAMFFLFLGYILFVMNLRSVLSASLPQDAIHLLQFRNSLLEPSRFMLPWNESVLHCQWPGISCYSNKDFRVKSVNLTRYGLSGILEISVSDMCKLPDLLILDLSGNNFTGKIPTLVGNCSNLNTILLNENGFSGSIPAQLFTSREIVQIDLGYNLLTGIIPPEVGQCNSLEYLGLNNNFLNGEIPVELFTLPSLKFLYLSTNNLTKSLPDFPSFCSLSDFRIHENSFSGPLPVSLSNCHNLSLLYASSNNLGGVIPPNTFKGLLEIEFLYLDRNKFEGEIPESL</sequence>
<keyword evidence="4" id="KW-0677">Repeat</keyword>
<accession>A0AAD1ZDC1</accession>
<dbReference type="GO" id="GO:0016020">
    <property type="term" value="C:membrane"/>
    <property type="evidence" value="ECO:0007669"/>
    <property type="project" value="UniProtKB-SubCell"/>
</dbReference>
<dbReference type="PANTHER" id="PTHR48010:SF58">
    <property type="entry name" value="RECEPTOR PROTEIN KINASE-LIKE PROTEIN ZAR1"/>
    <property type="match status" value="1"/>
</dbReference>
<evidence type="ECO:0000313" key="8">
    <source>
        <dbReference type="Proteomes" id="UP000834106"/>
    </source>
</evidence>
<dbReference type="Gene3D" id="3.80.10.10">
    <property type="entry name" value="Ribonuclease Inhibitor"/>
    <property type="match status" value="2"/>
</dbReference>
<dbReference type="Proteomes" id="UP000834106">
    <property type="component" value="Chromosome 9"/>
</dbReference>
<name>A0AAD1ZDC1_9LAMI</name>
<evidence type="ECO:0000256" key="4">
    <source>
        <dbReference type="ARBA" id="ARBA00022737"/>
    </source>
</evidence>
<keyword evidence="5" id="KW-0472">Membrane</keyword>
<dbReference type="EMBL" id="OU503044">
    <property type="protein sequence ID" value="CAI9767746.1"/>
    <property type="molecule type" value="Genomic_DNA"/>
</dbReference>
<dbReference type="InterPro" id="IPR032675">
    <property type="entry name" value="LRR_dom_sf"/>
</dbReference>
<evidence type="ECO:0000256" key="2">
    <source>
        <dbReference type="ARBA" id="ARBA00022614"/>
    </source>
</evidence>
<keyword evidence="3" id="KW-0732">Signal</keyword>
<dbReference type="FunFam" id="3.80.10.10:FF:000400">
    <property type="entry name" value="Nuclear pore complex protein NUP107"/>
    <property type="match status" value="1"/>
</dbReference>
<evidence type="ECO:0000313" key="7">
    <source>
        <dbReference type="EMBL" id="CAI9767746.1"/>
    </source>
</evidence>
<dbReference type="Pfam" id="PF08263">
    <property type="entry name" value="LRRNT_2"/>
    <property type="match status" value="1"/>
</dbReference>
<comment type="subcellular location">
    <subcellularLocation>
        <location evidence="1">Membrane</location>
    </subcellularLocation>
</comment>
<dbReference type="Pfam" id="PF00560">
    <property type="entry name" value="LRR_1"/>
    <property type="match status" value="4"/>
</dbReference>
<keyword evidence="8" id="KW-1185">Reference proteome</keyword>
<feature type="domain" description="Leucine-rich repeat-containing N-terminal plant-type" evidence="6">
    <location>
        <begin position="35"/>
        <end position="72"/>
    </location>
</feature>
<evidence type="ECO:0000256" key="1">
    <source>
        <dbReference type="ARBA" id="ARBA00004370"/>
    </source>
</evidence>
<reference evidence="7" key="1">
    <citation type="submission" date="2023-05" db="EMBL/GenBank/DDBJ databases">
        <authorList>
            <person name="Huff M."/>
        </authorList>
    </citation>
    <scope>NUCLEOTIDE SEQUENCE</scope>
</reference>
<evidence type="ECO:0000256" key="3">
    <source>
        <dbReference type="ARBA" id="ARBA00022729"/>
    </source>
</evidence>
<evidence type="ECO:0000259" key="6">
    <source>
        <dbReference type="Pfam" id="PF08263"/>
    </source>
</evidence>
<evidence type="ECO:0000256" key="5">
    <source>
        <dbReference type="ARBA" id="ARBA00023136"/>
    </source>
</evidence>
<dbReference type="InterPro" id="IPR050994">
    <property type="entry name" value="At_inactive_RLKs"/>
</dbReference>
<proteinExistence type="predicted"/>
<gene>
    <name evidence="7" type="ORF">FPE_LOCUS15176</name>
</gene>
<keyword evidence="2" id="KW-0433">Leucine-rich repeat</keyword>
<organism evidence="7 8">
    <name type="scientific">Fraxinus pennsylvanica</name>
    <dbReference type="NCBI Taxonomy" id="56036"/>
    <lineage>
        <taxon>Eukaryota</taxon>
        <taxon>Viridiplantae</taxon>
        <taxon>Streptophyta</taxon>
        <taxon>Embryophyta</taxon>
        <taxon>Tracheophyta</taxon>
        <taxon>Spermatophyta</taxon>
        <taxon>Magnoliopsida</taxon>
        <taxon>eudicotyledons</taxon>
        <taxon>Gunneridae</taxon>
        <taxon>Pentapetalae</taxon>
        <taxon>asterids</taxon>
        <taxon>lamiids</taxon>
        <taxon>Lamiales</taxon>
        <taxon>Oleaceae</taxon>
        <taxon>Oleeae</taxon>
        <taxon>Fraxinus</taxon>
    </lineage>
</organism>
<dbReference type="AlphaFoldDB" id="A0AAD1ZDC1"/>
<dbReference type="SUPFAM" id="SSF52058">
    <property type="entry name" value="L domain-like"/>
    <property type="match status" value="1"/>
</dbReference>
<dbReference type="InterPro" id="IPR013210">
    <property type="entry name" value="LRR_N_plant-typ"/>
</dbReference>